<evidence type="ECO:0000256" key="9">
    <source>
        <dbReference type="RuleBase" id="RU362004"/>
    </source>
</evidence>
<dbReference type="SMART" id="SM00360">
    <property type="entry name" value="RRM"/>
    <property type="match status" value="4"/>
</dbReference>
<dbReference type="SUPFAM" id="SSF54928">
    <property type="entry name" value="RNA-binding domain, RBD"/>
    <property type="match status" value="2"/>
</dbReference>
<dbReference type="GO" id="GO:0003723">
    <property type="term" value="F:RNA binding"/>
    <property type="evidence" value="ECO:0007669"/>
    <property type="project" value="UniProtKB-UniRule"/>
</dbReference>
<dbReference type="CDD" id="cd12380">
    <property type="entry name" value="RRM3_I_PABPs"/>
    <property type="match status" value="1"/>
</dbReference>
<dbReference type="Pfam" id="PF00658">
    <property type="entry name" value="MLLE"/>
    <property type="match status" value="1"/>
</dbReference>
<evidence type="ECO:0000259" key="11">
    <source>
        <dbReference type="PROSITE" id="PS51309"/>
    </source>
</evidence>
<dbReference type="PROSITE" id="PS51309">
    <property type="entry name" value="PABC"/>
    <property type="match status" value="1"/>
</dbReference>
<comment type="function">
    <text evidence="6">Binds and protects the poly(A) tail of mRNA with or without an AU-rich element (ARE) and prevents mRNA deadenylation. Stimulates the translation of mRNAs to which it is bound during early development.</text>
</comment>
<evidence type="ECO:0000256" key="8">
    <source>
        <dbReference type="PROSITE-ProRule" id="PRU00176"/>
    </source>
</evidence>
<dbReference type="GO" id="GO:0005737">
    <property type="term" value="C:cytoplasm"/>
    <property type="evidence" value="ECO:0007669"/>
    <property type="project" value="UniProtKB-SubCell"/>
</dbReference>
<dbReference type="FunFam" id="3.30.70.330:FF:000021">
    <property type="entry name" value="Polyadenylate-binding protein"/>
    <property type="match status" value="1"/>
</dbReference>
<dbReference type="FunFam" id="3.30.70.330:FF:000003">
    <property type="entry name" value="Polyadenylate-binding protein"/>
    <property type="match status" value="1"/>
</dbReference>
<dbReference type="PANTHER" id="PTHR24012">
    <property type="entry name" value="RNA BINDING PROTEIN"/>
    <property type="match status" value="1"/>
</dbReference>
<evidence type="ECO:0000313" key="12">
    <source>
        <dbReference type="EMBL" id="KAK2161398.1"/>
    </source>
</evidence>
<dbReference type="InterPro" id="IPR002004">
    <property type="entry name" value="PABP_HYD_C"/>
</dbReference>
<protein>
    <recommendedName>
        <fullName evidence="9">Polyadenylate-binding protein</fullName>
        <shortName evidence="9">PABP</shortName>
    </recommendedName>
</protein>
<dbReference type="InterPro" id="IPR035979">
    <property type="entry name" value="RBD_domain_sf"/>
</dbReference>
<dbReference type="NCBIfam" id="TIGR01628">
    <property type="entry name" value="PABP-1234"/>
    <property type="match status" value="1"/>
</dbReference>
<keyword evidence="13" id="KW-1185">Reference proteome</keyword>
<dbReference type="Pfam" id="PF00076">
    <property type="entry name" value="RRM_1"/>
    <property type="match status" value="4"/>
</dbReference>
<keyword evidence="4" id="KW-0677">Repeat</keyword>
<dbReference type="CDD" id="cd12378">
    <property type="entry name" value="RRM1_I_PABPs"/>
    <property type="match status" value="1"/>
</dbReference>
<organism evidence="12 13">
    <name type="scientific">Paralvinella palmiformis</name>
    <dbReference type="NCBI Taxonomy" id="53620"/>
    <lineage>
        <taxon>Eukaryota</taxon>
        <taxon>Metazoa</taxon>
        <taxon>Spiralia</taxon>
        <taxon>Lophotrochozoa</taxon>
        <taxon>Annelida</taxon>
        <taxon>Polychaeta</taxon>
        <taxon>Sedentaria</taxon>
        <taxon>Canalipalpata</taxon>
        <taxon>Terebellida</taxon>
        <taxon>Terebelliformia</taxon>
        <taxon>Alvinellidae</taxon>
        <taxon>Paralvinella</taxon>
    </lineage>
</organism>
<evidence type="ECO:0000256" key="3">
    <source>
        <dbReference type="ARBA" id="ARBA00022490"/>
    </source>
</evidence>
<dbReference type="CDD" id="cd12381">
    <property type="entry name" value="RRM4_I_PABPs"/>
    <property type="match status" value="1"/>
</dbReference>
<dbReference type="PROSITE" id="PS50102">
    <property type="entry name" value="RRM"/>
    <property type="match status" value="4"/>
</dbReference>
<evidence type="ECO:0000313" key="13">
    <source>
        <dbReference type="Proteomes" id="UP001208570"/>
    </source>
</evidence>
<dbReference type="EMBL" id="JAODUP010000117">
    <property type="protein sequence ID" value="KAK2161398.1"/>
    <property type="molecule type" value="Genomic_DNA"/>
</dbReference>
<evidence type="ECO:0000256" key="7">
    <source>
        <dbReference type="ARBA" id="ARBA00066197"/>
    </source>
</evidence>
<dbReference type="FunFam" id="3.30.70.330:FF:000049">
    <property type="entry name" value="Polyadenylate-binding protein"/>
    <property type="match status" value="1"/>
</dbReference>
<dbReference type="InterPro" id="IPR036053">
    <property type="entry name" value="PABP-dom"/>
</dbReference>
<dbReference type="CDD" id="cd12379">
    <property type="entry name" value="RRM2_I_PABPs"/>
    <property type="match status" value="1"/>
</dbReference>
<dbReference type="Gene3D" id="1.10.1900.10">
    <property type="entry name" value="c-terminal domain of poly(a) binding protein"/>
    <property type="match status" value="1"/>
</dbReference>
<evidence type="ECO:0000256" key="5">
    <source>
        <dbReference type="ARBA" id="ARBA00022884"/>
    </source>
</evidence>
<dbReference type="GO" id="GO:0010628">
    <property type="term" value="P:positive regulation of gene expression"/>
    <property type="evidence" value="ECO:0007669"/>
    <property type="project" value="UniProtKB-ARBA"/>
</dbReference>
<accession>A0AAD9JZM6</accession>
<gene>
    <name evidence="12" type="ORF">LSH36_117g03092</name>
</gene>
<dbReference type="InterPro" id="IPR000504">
    <property type="entry name" value="RRM_dom"/>
</dbReference>
<keyword evidence="5 8" id="KW-0694">RNA-binding</keyword>
<dbReference type="Proteomes" id="UP001208570">
    <property type="component" value="Unassembled WGS sequence"/>
</dbReference>
<dbReference type="SMART" id="SM00517">
    <property type="entry name" value="PolyA"/>
    <property type="match status" value="1"/>
</dbReference>
<feature type="domain" description="RRM" evidence="10">
    <location>
        <begin position="11"/>
        <end position="89"/>
    </location>
</feature>
<comment type="subcellular location">
    <subcellularLocation>
        <location evidence="1 9">Cytoplasm</location>
    </subcellularLocation>
</comment>
<evidence type="ECO:0000259" key="10">
    <source>
        <dbReference type="PROSITE" id="PS50102"/>
    </source>
</evidence>
<feature type="domain" description="RRM" evidence="10">
    <location>
        <begin position="99"/>
        <end position="175"/>
    </location>
</feature>
<dbReference type="InterPro" id="IPR034364">
    <property type="entry name" value="PABP_RRM1"/>
</dbReference>
<reference evidence="12" key="1">
    <citation type="journal article" date="2023" name="Mol. Biol. Evol.">
        <title>Third-Generation Sequencing Reveals the Adaptive Role of the Epigenome in Three Deep-Sea Polychaetes.</title>
        <authorList>
            <person name="Perez M."/>
            <person name="Aroh O."/>
            <person name="Sun Y."/>
            <person name="Lan Y."/>
            <person name="Juniper S.K."/>
            <person name="Young C.R."/>
            <person name="Angers B."/>
            <person name="Qian P.Y."/>
        </authorList>
    </citation>
    <scope>NUCLEOTIDE SEQUENCE</scope>
    <source>
        <strain evidence="12">P08H-3</strain>
    </source>
</reference>
<dbReference type="Gene3D" id="3.30.70.330">
    <property type="match status" value="4"/>
</dbReference>
<keyword evidence="3 9" id="KW-0963">Cytoplasm</keyword>
<dbReference type="AlphaFoldDB" id="A0AAD9JZM6"/>
<dbReference type="InterPro" id="IPR012677">
    <property type="entry name" value="Nucleotide-bd_a/b_plait_sf"/>
</dbReference>
<dbReference type="SUPFAM" id="SSF63570">
    <property type="entry name" value="PABC (PABP) domain"/>
    <property type="match status" value="1"/>
</dbReference>
<sequence>MNPSGPSYPMASLYVGDLHPDVTEAMLFEKFSSAGHVLSIRVCRDMITRRSLGYAYVNFQQPTDAERAIDTMNFDTIKGRPIRIMWSQRDPSLRKSGIGNIFIKNLDKSIDNKALYDTFSAFGNILSCKIAMDENGSKGYGFVHFETEEAAKNAIEKVNGMLLNGKKVFVGKFMTRRERLEILGDKAKKFTNVYIKNLPETMDDEGLKCMFEVYGNIISAKLMTDAEGKAKGFGFVSFEDHEAAQKAVSDLNGKDYEGRELYVGRAQKKAERQAELKERFERLKHERMNRYQGVNLYVKNLDDVIDDERLRQEFSQFGTITSARVMTEGGRSKGFGFVCFSSPEEATKAVTEMNGRIIVSKPLYVALAQRKEDRKAHLAAQYMQRMAGLRMQGQQVGQMFAPSGTGYFVPTMPQQRYISPAQFSQVRPTPRWTHQQVRTAQPATGFQALPSGPIRPTRQTTQQGIRATGNARPITGQQPKHILKEYQRIKDSVNCVMLPESLQCLLNKNNQAEIPEISSYREDTETLLKFVFAIECGPFNERAIVDLRTIATVHLLHLKTLLETVPQVPVVVGQQACYVSISNECYVKSSFPELVAIYLYKAMPGQIPRPSTQMAATAQAAPRAAFKYANNICNPQQAGMAQQQAAVHVQGQEPLTSSMLAQAPLQEQKQMLGERLFPLIQGMYPELAGKITGMLLEIDNSELLHMLESRESLKAKVEEAVAVLQAHQAKEAASAQTK</sequence>
<feature type="domain" description="PABC" evidence="11">
    <location>
        <begin position="652"/>
        <end position="729"/>
    </location>
</feature>
<feature type="domain" description="RRM" evidence="10">
    <location>
        <begin position="191"/>
        <end position="268"/>
    </location>
</feature>
<comment type="subunit">
    <text evidence="7">Interacts with dazl in an RNA-independent manner. The C-terminus can self-associate and also interact with the C-terminus of pabpc1, independently of RNA. RRM 1 and RRM 2 interact with both eif4g1 and paip1, and the C-terminus also interacts with paip1. Prior to oocyte maturation, found in a complex with dazl and pum2 proteins and spdy1 mRNA; pum2 dissociates from the complex during maturation. Interacts with the translation termination factor sup35/erf3.</text>
</comment>
<comment type="similarity">
    <text evidence="2 9">Belongs to the polyadenylate-binding protein type-1 family.</text>
</comment>
<dbReference type="InterPro" id="IPR045305">
    <property type="entry name" value="RRM2_I_PABPs"/>
</dbReference>
<comment type="caution">
    <text evidence="12">The sequence shown here is derived from an EMBL/GenBank/DDBJ whole genome shotgun (WGS) entry which is preliminary data.</text>
</comment>
<evidence type="ECO:0000256" key="2">
    <source>
        <dbReference type="ARBA" id="ARBA00008557"/>
    </source>
</evidence>
<dbReference type="InterPro" id="IPR003954">
    <property type="entry name" value="RRM_euk-type"/>
</dbReference>
<feature type="domain" description="RRM" evidence="10">
    <location>
        <begin position="294"/>
        <end position="370"/>
    </location>
</feature>
<evidence type="ECO:0000256" key="6">
    <source>
        <dbReference type="ARBA" id="ARBA00057784"/>
    </source>
</evidence>
<proteinExistence type="inferred from homology"/>
<dbReference type="FunFam" id="3.30.70.330:FF:000042">
    <property type="entry name" value="Polyadenylate-binding protein"/>
    <property type="match status" value="1"/>
</dbReference>
<comment type="function">
    <text evidence="9">Binds the poly(A) tail of mRNA.</text>
</comment>
<name>A0AAD9JZM6_9ANNE</name>
<dbReference type="SMART" id="SM00361">
    <property type="entry name" value="RRM_1"/>
    <property type="match status" value="3"/>
</dbReference>
<dbReference type="InterPro" id="IPR006515">
    <property type="entry name" value="PABP_1234"/>
</dbReference>
<evidence type="ECO:0000256" key="4">
    <source>
        <dbReference type="ARBA" id="ARBA00022737"/>
    </source>
</evidence>
<evidence type="ECO:0000256" key="1">
    <source>
        <dbReference type="ARBA" id="ARBA00004496"/>
    </source>
</evidence>
<dbReference type="FunFam" id="1.10.1900.10:FF:000001">
    <property type="entry name" value="Polyadenylate-binding protein"/>
    <property type="match status" value="1"/>
</dbReference>